<accession>A0A7D4ZSK6</accession>
<dbReference type="Proteomes" id="UP001230756">
    <property type="component" value="Segment"/>
</dbReference>
<sequence length="278" mass="32853">MHNSTHKLIKVILMQPNEYHKLITNNRGEELINRKFLPIICNSKLSDFDKWIKIRQELNYFVYKKKKRGLYSDINKNQEKSIINMNVSTQTYDEKPTTSKQEKTYDNKPSTSKQVKHFDNDYIDTNINAKPEKILNSFKNTDNVLSTSQEVTPQIDLGQRPKRTFNAIDTPNDKGMNNQPSKRRHFPKRINFVKTKKSKNRIINAEVNLRDHNYIVGREKLRRSSRHVEKLSIPDIISTEELYPAKTSQNNREKTKKHSSRVKPYQVGKNRLNWITLR</sequence>
<evidence type="ECO:0000313" key="3">
    <source>
        <dbReference type="Proteomes" id="UP001230756"/>
    </source>
</evidence>
<evidence type="ECO:0000256" key="1">
    <source>
        <dbReference type="SAM" id="MobiDB-lite"/>
    </source>
</evidence>
<dbReference type="EMBL" id="MT496848">
    <property type="protein sequence ID" value="QKS69577.1"/>
    <property type="molecule type" value="Genomic_DNA"/>
</dbReference>
<evidence type="ECO:0000313" key="2">
    <source>
        <dbReference type="EMBL" id="QKS69577.1"/>
    </source>
</evidence>
<feature type="region of interest" description="Disordered" evidence="1">
    <location>
        <begin position="91"/>
        <end position="113"/>
    </location>
</feature>
<proteinExistence type="predicted"/>
<reference evidence="2" key="1">
    <citation type="journal article" date="2021" name="Virus Evol.">
        <title>The discovery, distribution and diversity of DNA viruses associated with Drosophila melanogaster in Europe.</title>
        <authorList>
            <person name="Wallace M.A."/>
            <person name="Coffman K.A."/>
            <person name="Gilbert C."/>
            <person name="Ravindran S."/>
            <person name="Albery G.F."/>
            <person name="Abbott J."/>
            <person name="Argyridou E."/>
            <person name="Bellosta P."/>
            <person name="Betancourt A.J."/>
            <person name="Colinet H."/>
            <person name="Eric K."/>
            <person name="Glaser-Schmitt A."/>
            <person name="Grath S."/>
            <person name="Jelic M."/>
            <person name="Kankare M."/>
            <person name="Kozeretska I."/>
            <person name="Loeschcke V."/>
            <person name="Montchamp-Moreau C."/>
            <person name="Ometto L."/>
            <person name="Onder B.S."/>
            <person name="Orengo D.J."/>
            <person name="Parsch J."/>
            <person name="Pascual M."/>
            <person name="Patenkovic A."/>
            <person name="Puerma E."/>
            <person name="Ritchie M.G."/>
            <person name="Rota-Stabelli O."/>
            <person name="Schou M.F."/>
            <person name="Serga S.V."/>
            <person name="Stamenkovic-Radak M."/>
            <person name="Tanaskovic M."/>
            <person name="Veselinovic M.S."/>
            <person name="Vieira J."/>
            <person name="Vieira C.P."/>
            <person name="Kapun M."/>
            <person name="Flatt T."/>
            <person name="Gonzalez J."/>
            <person name="Staubach F."/>
            <person name="Obbard D.J."/>
        </authorList>
    </citation>
    <scope>NUCLEOTIDE SEQUENCE</scope>
    <source>
        <strain evidence="2">AV-2/AT/Mau/15/50/Pool</strain>
    </source>
</reference>
<feature type="region of interest" description="Disordered" evidence="1">
    <location>
        <begin position="164"/>
        <end position="183"/>
    </location>
</feature>
<organism evidence="2 3">
    <name type="scientific">Drosophila-associated adintovirus 2</name>
    <dbReference type="NCBI Taxonomy" id="2744817"/>
    <lineage>
        <taxon>Viruses</taxon>
        <taxon>Varidnaviria</taxon>
        <taxon>Bamfordvirae</taxon>
        <taxon>Preplasmiviricota</taxon>
        <taxon>Polisuviricotina</taxon>
        <taxon>Polintoviricetes</taxon>
        <taxon>Orthopolintovirales</taxon>
        <taxon>Adintoviridae</taxon>
    </lineage>
</organism>
<name>A0A7D4ZSK6_9VIRU</name>
<protein>
    <submittedName>
        <fullName evidence="2">Uncharacterized protein</fullName>
    </submittedName>
</protein>
<feature type="compositionally biased region" description="Basic and acidic residues" evidence="1">
    <location>
        <begin position="92"/>
        <end position="106"/>
    </location>
</feature>